<accession>A0A176WAJ2</accession>
<sequence>MPVEYQQLLYKVAEQVVPMYVEHRDATWDVIAKFCVSIDLSKGWTFNVVGFIGSDASTRIPVHYQAVVLKCTFYENHQHGIEYCPKINQGIPTQGVVRNLGPGVEVANGVAEAVRLQPNGVVVSGRLKDIKLVDGAIQHTLSQLPDNTTFTLQGSQRYLEAVSTLLDDFGQATELRLNRGKCALYWFGNADKRTVRLGLIDAQDALIALTNKWLVKALVPRNAPLNILIRHRLFSIQPAGAGRWQNLKQQYGLIEEEKPDIKQYHASIPQAWQPLIDNALTPAKDVWLRLFHDSLQVNPTVMFLTTEEF</sequence>
<keyword evidence="2" id="KW-1185">Reference proteome</keyword>
<organism evidence="1 2">
    <name type="scientific">Marchantia polymorpha subsp. ruderalis</name>
    <dbReference type="NCBI Taxonomy" id="1480154"/>
    <lineage>
        <taxon>Eukaryota</taxon>
        <taxon>Viridiplantae</taxon>
        <taxon>Streptophyta</taxon>
        <taxon>Embryophyta</taxon>
        <taxon>Marchantiophyta</taxon>
        <taxon>Marchantiopsida</taxon>
        <taxon>Marchantiidae</taxon>
        <taxon>Marchantiales</taxon>
        <taxon>Marchantiaceae</taxon>
        <taxon>Marchantia</taxon>
    </lineage>
</organism>
<gene>
    <name evidence="1" type="ORF">AXG93_4548s1200</name>
</gene>
<dbReference type="EMBL" id="LVLJ01001460">
    <property type="protein sequence ID" value="OAE29442.1"/>
    <property type="molecule type" value="Genomic_DNA"/>
</dbReference>
<reference evidence="1" key="1">
    <citation type="submission" date="2016-03" db="EMBL/GenBank/DDBJ databases">
        <title>Mechanisms controlling the formation of the plant cell surface in tip-growing cells are functionally conserved among land plants.</title>
        <authorList>
            <person name="Honkanen S."/>
            <person name="Jones V.A."/>
            <person name="Morieri G."/>
            <person name="Champion C."/>
            <person name="Hetherington A.J."/>
            <person name="Kelly S."/>
            <person name="Saint-Marcoux D."/>
            <person name="Proust H."/>
            <person name="Prescott H."/>
            <person name="Dolan L."/>
        </authorList>
    </citation>
    <scope>NUCLEOTIDE SEQUENCE [LARGE SCALE GENOMIC DNA]</scope>
    <source>
        <tissue evidence="1">Whole gametophyte</tissue>
    </source>
</reference>
<proteinExistence type="predicted"/>
<dbReference type="Proteomes" id="UP000077202">
    <property type="component" value="Unassembled WGS sequence"/>
</dbReference>
<dbReference type="AlphaFoldDB" id="A0A176WAJ2"/>
<name>A0A176WAJ2_MARPO</name>
<comment type="caution">
    <text evidence="1">The sequence shown here is derived from an EMBL/GenBank/DDBJ whole genome shotgun (WGS) entry which is preliminary data.</text>
</comment>
<evidence type="ECO:0000313" key="2">
    <source>
        <dbReference type="Proteomes" id="UP000077202"/>
    </source>
</evidence>
<protein>
    <submittedName>
        <fullName evidence="1">Uncharacterized protein</fullName>
    </submittedName>
</protein>
<evidence type="ECO:0000313" key="1">
    <source>
        <dbReference type="EMBL" id="OAE29442.1"/>
    </source>
</evidence>